<organism evidence="4">
    <name type="scientific">Haemonchus placei</name>
    <name type="common">Barber's pole worm</name>
    <dbReference type="NCBI Taxonomy" id="6290"/>
    <lineage>
        <taxon>Eukaryota</taxon>
        <taxon>Metazoa</taxon>
        <taxon>Ecdysozoa</taxon>
        <taxon>Nematoda</taxon>
        <taxon>Chromadorea</taxon>
        <taxon>Rhabditida</taxon>
        <taxon>Rhabditina</taxon>
        <taxon>Rhabditomorpha</taxon>
        <taxon>Strongyloidea</taxon>
        <taxon>Trichostrongylidae</taxon>
        <taxon>Haemonchus</taxon>
    </lineage>
</organism>
<protein>
    <submittedName>
        <fullName evidence="4">Cell division cycle protein 26 homolog</fullName>
    </submittedName>
</protein>
<accession>A0A0N4VYF8</accession>
<dbReference type="WBParaSite" id="HPLM_0000232901-mRNA-1">
    <property type="protein sequence ID" value="HPLM_0000232901-mRNA-1"/>
    <property type="gene ID" value="HPLM_0000232901"/>
</dbReference>
<evidence type="ECO:0000313" key="4">
    <source>
        <dbReference type="WBParaSite" id="HPLM_0000232901-mRNA-1"/>
    </source>
</evidence>
<dbReference type="AlphaFoldDB" id="A0A0N4VYF8"/>
<evidence type="ECO:0000256" key="1">
    <source>
        <dbReference type="SAM" id="MobiDB-lite"/>
    </source>
</evidence>
<evidence type="ECO:0000313" key="3">
    <source>
        <dbReference type="Proteomes" id="UP000268014"/>
    </source>
</evidence>
<feature type="compositionally biased region" description="Basic and acidic residues" evidence="1">
    <location>
        <begin position="18"/>
        <end position="27"/>
    </location>
</feature>
<evidence type="ECO:0000313" key="2">
    <source>
        <dbReference type="EMBL" id="VDO14158.1"/>
    </source>
</evidence>
<sequence length="42" mass="4932">MVVDSIRKERINEKREVEAEVFGKDTPEPSSKPSNILDRFRK</sequence>
<dbReference type="EMBL" id="UZAF01004548">
    <property type="protein sequence ID" value="VDO14158.1"/>
    <property type="molecule type" value="Genomic_DNA"/>
</dbReference>
<name>A0A0N4VYF8_HAEPC</name>
<keyword evidence="3" id="KW-1185">Reference proteome</keyword>
<reference evidence="4" key="1">
    <citation type="submission" date="2017-02" db="UniProtKB">
        <authorList>
            <consortium name="WormBaseParasite"/>
        </authorList>
    </citation>
    <scope>IDENTIFICATION</scope>
</reference>
<gene>
    <name evidence="2" type="ORF">HPLM_LOCUS2323</name>
</gene>
<dbReference type="Proteomes" id="UP000268014">
    <property type="component" value="Unassembled WGS sequence"/>
</dbReference>
<reference evidence="2 3" key="2">
    <citation type="submission" date="2018-11" db="EMBL/GenBank/DDBJ databases">
        <authorList>
            <consortium name="Pathogen Informatics"/>
        </authorList>
    </citation>
    <scope>NUCLEOTIDE SEQUENCE [LARGE SCALE GENOMIC DNA]</scope>
    <source>
        <strain evidence="2 3">MHpl1</strain>
    </source>
</reference>
<proteinExistence type="predicted"/>
<feature type="region of interest" description="Disordered" evidence="1">
    <location>
        <begin position="18"/>
        <end position="42"/>
    </location>
</feature>